<evidence type="ECO:0000259" key="8">
    <source>
        <dbReference type="PROSITE" id="PS50110"/>
    </source>
</evidence>
<evidence type="ECO:0000313" key="11">
    <source>
        <dbReference type="Proteomes" id="UP001139646"/>
    </source>
</evidence>
<dbReference type="InterPro" id="IPR001789">
    <property type="entry name" value="Sig_transdc_resp-reg_receiver"/>
</dbReference>
<feature type="domain" description="Response regulatory" evidence="8">
    <location>
        <begin position="180"/>
        <end position="301"/>
    </location>
</feature>
<name>A0ABS9WZ62_9GAMM</name>
<reference evidence="10" key="1">
    <citation type="submission" date="2022-01" db="EMBL/GenBank/DDBJ databases">
        <title>Colwellia maritima, isolated from seawater.</title>
        <authorList>
            <person name="Kristyanto S."/>
            <person name="Jung J."/>
            <person name="Jeon C.O."/>
        </authorList>
    </citation>
    <scope>NUCLEOTIDE SEQUENCE</scope>
    <source>
        <strain evidence="10">MSW7</strain>
    </source>
</reference>
<dbReference type="EMBL" id="JAKKSL010000001">
    <property type="protein sequence ID" value="MCI2283288.1"/>
    <property type="molecule type" value="Genomic_DNA"/>
</dbReference>
<proteinExistence type="predicted"/>
<sequence length="607" mass="67575">MVIENIPFSLRESIEESLILLAPSAHKKELELSVKIDHDIPETLLGDAMRIKQIMSNLVSNAIKFTQHGSVNIDVTFKIINAKRAAVKITIVDTGIGMNNTQQQAIFKAFSQADQTITRLHGGTGLGLIICQRLAYEMKGDIGFSSNENVGSKFWFDFECGMNSLPRVGELEHIRLANKSILYYEPHPHSRAATYDMLINWQMLVTQVDSSKQLDQILEQEKNNEALHFDFALIGHDRTTTALSDLKKIVDKVKPQISNIHLAVNSNSPSLQEALIASGAISCLSKPITANKLYSALLAEPEYLTAPSRKIIPIKVLAVDDNEANLKLINALLQEQVSEVVLAQDGANALALCQSETFALIFMDIQMPVMDGVSTLKAIRKNSSNENTPIIAVTAHALSGEKEKMRKQGFNAYMTKPIDETMLNHIIYEYCDVNYFINNANQSLPVLVEPIPTFADETITEIESEKDHEIVHDMLHEKLENGNIINVIDWKLALKRTGGKEDLAIEMLLGLIENLSDSKDKISDALTKQDSNKLKHLIHKLNGACCYTGVPSLASVCQEIETQLKKEISVDNLEPEFLEFFEQVALVLAQAPSILEKFDDEACIKRL</sequence>
<comment type="catalytic activity">
    <reaction evidence="1">
        <text>ATP + protein L-histidine = ADP + protein N-phospho-L-histidine.</text>
        <dbReference type="EC" id="2.7.13.3"/>
    </reaction>
</comment>
<comment type="caution">
    <text evidence="6">Lacks conserved residue(s) required for the propagation of feature annotation.</text>
</comment>
<accession>A0ABS9WZ62</accession>
<dbReference type="Pfam" id="PF02518">
    <property type="entry name" value="HATPase_c"/>
    <property type="match status" value="1"/>
</dbReference>
<feature type="modified residue" description="Phosphohistidine" evidence="5">
    <location>
        <position position="539"/>
    </location>
</feature>
<feature type="modified residue" description="4-aspartylphosphate" evidence="6">
    <location>
        <position position="364"/>
    </location>
</feature>
<evidence type="ECO:0000259" key="7">
    <source>
        <dbReference type="PROSITE" id="PS50109"/>
    </source>
</evidence>
<evidence type="ECO:0000313" key="10">
    <source>
        <dbReference type="EMBL" id="MCI2283288.1"/>
    </source>
</evidence>
<evidence type="ECO:0000256" key="2">
    <source>
        <dbReference type="ARBA" id="ARBA00012438"/>
    </source>
</evidence>
<dbReference type="InterPro" id="IPR036641">
    <property type="entry name" value="HPT_dom_sf"/>
</dbReference>
<dbReference type="Proteomes" id="UP001139646">
    <property type="component" value="Unassembled WGS sequence"/>
</dbReference>
<evidence type="ECO:0000256" key="6">
    <source>
        <dbReference type="PROSITE-ProRule" id="PRU00169"/>
    </source>
</evidence>
<evidence type="ECO:0000256" key="4">
    <source>
        <dbReference type="ARBA" id="ARBA00023012"/>
    </source>
</evidence>
<dbReference type="SMART" id="SM00448">
    <property type="entry name" value="REC"/>
    <property type="match status" value="1"/>
</dbReference>
<dbReference type="PROSITE" id="PS50894">
    <property type="entry name" value="HPT"/>
    <property type="match status" value="1"/>
</dbReference>
<organism evidence="10 11">
    <name type="scientific">Colwellia maritima</name>
    <dbReference type="NCBI Taxonomy" id="2912588"/>
    <lineage>
        <taxon>Bacteria</taxon>
        <taxon>Pseudomonadati</taxon>
        <taxon>Pseudomonadota</taxon>
        <taxon>Gammaproteobacteria</taxon>
        <taxon>Alteromonadales</taxon>
        <taxon>Colwelliaceae</taxon>
        <taxon>Colwellia</taxon>
    </lineage>
</organism>
<dbReference type="SMART" id="SM00387">
    <property type="entry name" value="HATPase_c"/>
    <property type="match status" value="1"/>
</dbReference>
<dbReference type="CDD" id="cd17546">
    <property type="entry name" value="REC_hyHK_CKI1_RcsC-like"/>
    <property type="match status" value="1"/>
</dbReference>
<feature type="domain" description="HPt" evidence="9">
    <location>
        <begin position="500"/>
        <end position="598"/>
    </location>
</feature>
<keyword evidence="4" id="KW-0902">Two-component regulatory system</keyword>
<dbReference type="Gene3D" id="3.30.565.10">
    <property type="entry name" value="Histidine kinase-like ATPase, C-terminal domain"/>
    <property type="match status" value="1"/>
</dbReference>
<keyword evidence="11" id="KW-1185">Reference proteome</keyword>
<dbReference type="Pfam" id="PF00072">
    <property type="entry name" value="Response_reg"/>
    <property type="match status" value="1"/>
</dbReference>
<dbReference type="RefSeq" id="WP_242284645.1">
    <property type="nucleotide sequence ID" value="NZ_JAKKSL010000001.1"/>
</dbReference>
<dbReference type="Gene3D" id="3.40.50.2300">
    <property type="match status" value="1"/>
</dbReference>
<dbReference type="PRINTS" id="PR00344">
    <property type="entry name" value="BCTRLSENSOR"/>
</dbReference>
<dbReference type="PANTHER" id="PTHR45339">
    <property type="entry name" value="HYBRID SIGNAL TRANSDUCTION HISTIDINE KINASE J"/>
    <property type="match status" value="1"/>
</dbReference>
<protein>
    <recommendedName>
        <fullName evidence="2">histidine kinase</fullName>
        <ecNumber evidence="2">2.7.13.3</ecNumber>
    </recommendedName>
</protein>
<feature type="domain" description="Response regulatory" evidence="8">
    <location>
        <begin position="315"/>
        <end position="431"/>
    </location>
</feature>
<dbReference type="InterPro" id="IPR036890">
    <property type="entry name" value="HATPase_C_sf"/>
</dbReference>
<dbReference type="SMART" id="SM00073">
    <property type="entry name" value="HPT"/>
    <property type="match status" value="1"/>
</dbReference>
<evidence type="ECO:0000256" key="5">
    <source>
        <dbReference type="PROSITE-ProRule" id="PRU00110"/>
    </source>
</evidence>
<keyword evidence="3 6" id="KW-0597">Phosphoprotein</keyword>
<dbReference type="SUPFAM" id="SSF55874">
    <property type="entry name" value="ATPase domain of HSP90 chaperone/DNA topoisomerase II/histidine kinase"/>
    <property type="match status" value="1"/>
</dbReference>
<dbReference type="Pfam" id="PF01627">
    <property type="entry name" value="Hpt"/>
    <property type="match status" value="1"/>
</dbReference>
<dbReference type="PANTHER" id="PTHR45339:SF5">
    <property type="entry name" value="HISTIDINE KINASE"/>
    <property type="match status" value="1"/>
</dbReference>
<evidence type="ECO:0000259" key="9">
    <source>
        <dbReference type="PROSITE" id="PS50894"/>
    </source>
</evidence>
<dbReference type="EC" id="2.7.13.3" evidence="2"/>
<gene>
    <name evidence="10" type="ORF">L3081_07575</name>
</gene>
<dbReference type="InterPro" id="IPR011006">
    <property type="entry name" value="CheY-like_superfamily"/>
</dbReference>
<dbReference type="InterPro" id="IPR008207">
    <property type="entry name" value="Sig_transdc_His_kin_Hpt_dom"/>
</dbReference>
<dbReference type="Gene3D" id="1.20.120.160">
    <property type="entry name" value="HPT domain"/>
    <property type="match status" value="1"/>
</dbReference>
<dbReference type="SUPFAM" id="SSF52172">
    <property type="entry name" value="CheY-like"/>
    <property type="match status" value="2"/>
</dbReference>
<dbReference type="CDD" id="cd16922">
    <property type="entry name" value="HATPase_EvgS-ArcB-TorS-like"/>
    <property type="match status" value="1"/>
</dbReference>
<dbReference type="PROSITE" id="PS50110">
    <property type="entry name" value="RESPONSE_REGULATORY"/>
    <property type="match status" value="2"/>
</dbReference>
<evidence type="ECO:0000256" key="1">
    <source>
        <dbReference type="ARBA" id="ARBA00000085"/>
    </source>
</evidence>
<feature type="domain" description="Histidine kinase" evidence="7">
    <location>
        <begin position="1"/>
        <end position="162"/>
    </location>
</feature>
<dbReference type="InterPro" id="IPR004358">
    <property type="entry name" value="Sig_transdc_His_kin-like_C"/>
</dbReference>
<comment type="caution">
    <text evidence="10">The sequence shown here is derived from an EMBL/GenBank/DDBJ whole genome shotgun (WGS) entry which is preliminary data.</text>
</comment>
<evidence type="ECO:0000256" key="3">
    <source>
        <dbReference type="ARBA" id="ARBA00022553"/>
    </source>
</evidence>
<dbReference type="PROSITE" id="PS50109">
    <property type="entry name" value="HIS_KIN"/>
    <property type="match status" value="1"/>
</dbReference>
<dbReference type="SUPFAM" id="SSF47226">
    <property type="entry name" value="Histidine-containing phosphotransfer domain, HPT domain"/>
    <property type="match status" value="1"/>
</dbReference>
<dbReference type="InterPro" id="IPR003594">
    <property type="entry name" value="HATPase_dom"/>
</dbReference>
<dbReference type="InterPro" id="IPR005467">
    <property type="entry name" value="His_kinase_dom"/>
</dbReference>